<dbReference type="Pfam" id="PF09925">
    <property type="entry name" value="DUF2157"/>
    <property type="match status" value="1"/>
</dbReference>
<evidence type="ECO:0000313" key="3">
    <source>
        <dbReference type="EMBL" id="PWE55591.1"/>
    </source>
</evidence>
<proteinExistence type="predicted"/>
<name>A0A2U2DQM7_9HYPH</name>
<gene>
    <name evidence="3" type="ORF">DEM27_15160</name>
</gene>
<feature type="transmembrane region" description="Helical" evidence="1">
    <location>
        <begin position="280"/>
        <end position="299"/>
    </location>
</feature>
<dbReference type="InterPro" id="IPR018677">
    <property type="entry name" value="DUF2157"/>
</dbReference>
<feature type="transmembrane region" description="Helical" evidence="1">
    <location>
        <begin position="175"/>
        <end position="195"/>
    </location>
</feature>
<evidence type="ECO:0000259" key="2">
    <source>
        <dbReference type="Pfam" id="PF09925"/>
    </source>
</evidence>
<dbReference type="OrthoDB" id="7353197at2"/>
<feature type="transmembrane region" description="Helical" evidence="1">
    <location>
        <begin position="224"/>
        <end position="241"/>
    </location>
</feature>
<keyword evidence="1" id="KW-0472">Membrane</keyword>
<dbReference type="EMBL" id="QFBC01000006">
    <property type="protein sequence ID" value="PWE55591.1"/>
    <property type="molecule type" value="Genomic_DNA"/>
</dbReference>
<dbReference type="AlphaFoldDB" id="A0A2U2DQM7"/>
<dbReference type="Proteomes" id="UP000245252">
    <property type="component" value="Unassembled WGS sequence"/>
</dbReference>
<evidence type="ECO:0000256" key="1">
    <source>
        <dbReference type="SAM" id="Phobius"/>
    </source>
</evidence>
<keyword evidence="1" id="KW-0812">Transmembrane</keyword>
<feature type="transmembrane region" description="Helical" evidence="1">
    <location>
        <begin position="73"/>
        <end position="92"/>
    </location>
</feature>
<feature type="transmembrane region" description="Helical" evidence="1">
    <location>
        <begin position="330"/>
        <end position="352"/>
    </location>
</feature>
<feature type="transmembrane region" description="Helical" evidence="1">
    <location>
        <begin position="133"/>
        <end position="163"/>
    </location>
</feature>
<dbReference type="RefSeq" id="WP_109459281.1">
    <property type="nucleotide sequence ID" value="NZ_QFBC01000006.1"/>
</dbReference>
<feature type="transmembrane region" description="Helical" evidence="1">
    <location>
        <begin position="306"/>
        <end position="324"/>
    </location>
</feature>
<feature type="transmembrane region" description="Helical" evidence="1">
    <location>
        <begin position="40"/>
        <end position="61"/>
    </location>
</feature>
<feature type="domain" description="DUF2157" evidence="2">
    <location>
        <begin position="13"/>
        <end position="150"/>
    </location>
</feature>
<sequence length="367" mass="39171">MYRGRLERDLGLWVEKGLIARPVADSLLKELDSRESSFSVGQFLVILAAVLISAAILMLVASNWEAIPRLVRVGTLVGLIWVFHGAAALLLARGRKGLAAASLIMGTMTFGGAMSLIGQMYHLSGDASDMMTAWFAAAAFSAVAFRSGALTAITGFLAWGYFISLGSDFDFDWNLLPALVVPAMALVVMALVYYTKAEKVRHLAYLLMLAWLVWYYFSHDSVPTAILLAIVGAVGFLLAGLSQSPIHPAAKRAGAAPAFYTCLLCMIGLGLLHIEYDESMGRLVVGVLTMIAAVTSIAVCGRDNGVVRYLGYIVFAGEILYLSSMTVGSIIGTSGLFLVSGLVVGFTAWAVIQLEKRLAGRAAEVKA</sequence>
<keyword evidence="1" id="KW-1133">Transmembrane helix</keyword>
<keyword evidence="4" id="KW-1185">Reference proteome</keyword>
<feature type="transmembrane region" description="Helical" evidence="1">
    <location>
        <begin position="253"/>
        <end position="274"/>
    </location>
</feature>
<feature type="transmembrane region" description="Helical" evidence="1">
    <location>
        <begin position="98"/>
        <end position="121"/>
    </location>
</feature>
<reference evidence="3 4" key="1">
    <citation type="submission" date="2018-05" db="EMBL/GenBank/DDBJ databases">
        <title>The draft genome of strain NS-104.</title>
        <authorList>
            <person name="Hang P."/>
            <person name="Jiang J."/>
        </authorList>
    </citation>
    <scope>NUCLEOTIDE SEQUENCE [LARGE SCALE GENOMIC DNA]</scope>
    <source>
        <strain evidence="3 4">NS-104</strain>
    </source>
</reference>
<comment type="caution">
    <text evidence="3">The sequence shown here is derived from an EMBL/GenBank/DDBJ whole genome shotgun (WGS) entry which is preliminary data.</text>
</comment>
<feature type="transmembrane region" description="Helical" evidence="1">
    <location>
        <begin position="202"/>
        <end position="218"/>
    </location>
</feature>
<evidence type="ECO:0000313" key="4">
    <source>
        <dbReference type="Proteomes" id="UP000245252"/>
    </source>
</evidence>
<protein>
    <submittedName>
        <fullName evidence="3">DUF2157 domain-containing protein</fullName>
    </submittedName>
</protein>
<accession>A0A2U2DQM7</accession>
<organism evidence="3 4">
    <name type="scientific">Metarhizobium album</name>
    <dbReference type="NCBI Taxonomy" id="2182425"/>
    <lineage>
        <taxon>Bacteria</taxon>
        <taxon>Pseudomonadati</taxon>
        <taxon>Pseudomonadota</taxon>
        <taxon>Alphaproteobacteria</taxon>
        <taxon>Hyphomicrobiales</taxon>
        <taxon>Rhizobiaceae</taxon>
        <taxon>Metarhizobium</taxon>
    </lineage>
</organism>